<dbReference type="Pfam" id="PF03372">
    <property type="entry name" value="Exo_endo_phos"/>
    <property type="match status" value="1"/>
</dbReference>
<evidence type="ECO:0000313" key="2">
    <source>
        <dbReference type="EMBL" id="VAW65139.1"/>
    </source>
</evidence>
<feature type="domain" description="Endonuclease/exonuclease/phosphatase" evidence="1">
    <location>
        <begin position="75"/>
        <end position="280"/>
    </location>
</feature>
<sequence length="303" mass="33724">MSRRFSIFALTITGLLLLLLAPSCVSIPSRTKIISQGSAGITPIECSMTKAQLPPGTRPVSAVPALNPRHISLLNWNIYKAQEENWAADFRTLIKEQNLVLIQEAINRPEVTSALRQQQPWWQLNTGFYYEGRETGVLTASSTPAIFSCGIRTVEPLIRIPKTVLINLYPIANSQQALLVANLHGINFTLGTDTYAEQLSAMTFVISQHSGPVIIAGDFNSWNAARNEVITTAFQKLSLKKLAYENHNRVKIFGYALDHVFYRGLEVISEETLSVTSSDHNPVRVIFALHATELLDTDSHYIF</sequence>
<dbReference type="AlphaFoldDB" id="A0A3B0XTE1"/>
<dbReference type="GO" id="GO:0003824">
    <property type="term" value="F:catalytic activity"/>
    <property type="evidence" value="ECO:0007669"/>
    <property type="project" value="InterPro"/>
</dbReference>
<reference evidence="2" key="1">
    <citation type="submission" date="2018-06" db="EMBL/GenBank/DDBJ databases">
        <authorList>
            <person name="Zhirakovskaya E."/>
        </authorList>
    </citation>
    <scope>NUCLEOTIDE SEQUENCE</scope>
</reference>
<proteinExistence type="predicted"/>
<dbReference type="NCBIfam" id="NF003842">
    <property type="entry name" value="PRK05421.1-4"/>
    <property type="match status" value="1"/>
</dbReference>
<dbReference type="Gene3D" id="3.60.10.10">
    <property type="entry name" value="Endonuclease/exonuclease/phosphatase"/>
    <property type="match status" value="1"/>
</dbReference>
<name>A0A3B0XTE1_9ZZZZ</name>
<dbReference type="InterPro" id="IPR005135">
    <property type="entry name" value="Endo/exonuclease/phosphatase"/>
</dbReference>
<organism evidence="2">
    <name type="scientific">hydrothermal vent metagenome</name>
    <dbReference type="NCBI Taxonomy" id="652676"/>
    <lineage>
        <taxon>unclassified sequences</taxon>
        <taxon>metagenomes</taxon>
        <taxon>ecological metagenomes</taxon>
    </lineage>
</organism>
<accession>A0A3B0XTE1</accession>
<dbReference type="NCBIfam" id="NF003840">
    <property type="entry name" value="PRK05421.1-2"/>
    <property type="match status" value="1"/>
</dbReference>
<protein>
    <recommendedName>
        <fullName evidence="1">Endonuclease/exonuclease/phosphatase domain-containing protein</fullName>
    </recommendedName>
</protein>
<dbReference type="InterPro" id="IPR036691">
    <property type="entry name" value="Endo/exonu/phosph_ase_sf"/>
</dbReference>
<dbReference type="EMBL" id="UOFG01000244">
    <property type="protein sequence ID" value="VAW65139.1"/>
    <property type="molecule type" value="Genomic_DNA"/>
</dbReference>
<gene>
    <name evidence="2" type="ORF">MNBD_GAMMA11-2133</name>
</gene>
<evidence type="ECO:0000259" key="1">
    <source>
        <dbReference type="Pfam" id="PF03372"/>
    </source>
</evidence>
<dbReference type="SUPFAM" id="SSF56219">
    <property type="entry name" value="DNase I-like"/>
    <property type="match status" value="1"/>
</dbReference>